<dbReference type="InterPro" id="IPR003018">
    <property type="entry name" value="GAF"/>
</dbReference>
<dbReference type="RefSeq" id="WP_329291175.1">
    <property type="nucleotide sequence ID" value="NZ_JBHSKH010000023.1"/>
</dbReference>
<feature type="domain" description="GAF" evidence="2">
    <location>
        <begin position="119"/>
        <end position="217"/>
    </location>
</feature>
<evidence type="ECO:0000259" key="2">
    <source>
        <dbReference type="Pfam" id="PF01590"/>
    </source>
</evidence>
<feature type="region of interest" description="Disordered" evidence="1">
    <location>
        <begin position="423"/>
        <end position="461"/>
    </location>
</feature>
<sequence>MAHPPIDVTRLAALDAAQAARVLGEVREATLAGHPARIAPRPVIGQSWERMLRGGVDPDHDVRSGLLVRDEVERRRQTSQLRHVLPVLREGLLSVADAAHHIVVVADQAGRVLWREGCASVLRKADGFGLEPGADWRESVVGTNGVGTPLVARQPVQVFSAEHFVRTHHSWTCAGAPVTDPRDGSLLGVVDVSGPLDTLHPATLALVGSVAGLAEARLRELHLTSLERLRAVAAPVLARLGGRAIAVDRDGWTAAVTGMPYTNRLALPKEPSTGRGWLPTLGTCFVEPLPGGWLVRAADDPAPRRPARIVLDLAHPRHWSVTVASDAGTWCQELTPRHAELLYLLAARPAGRSAADLADDLFGDSGRTVTVRAEMSRVRRYLGAFLEHRPYRFCDDTEVELALPDDPRDLLAHSTAPAVRRARAAGPPCTAPGAAVSPVNHKERISGPSSGVLDQVRRSLP</sequence>
<name>A0ABW3XHR9_9ACTN</name>
<proteinExistence type="predicted"/>
<dbReference type="Pfam" id="PF01590">
    <property type="entry name" value="GAF"/>
    <property type="match status" value="1"/>
</dbReference>
<dbReference type="InterPro" id="IPR029016">
    <property type="entry name" value="GAF-like_dom_sf"/>
</dbReference>
<evidence type="ECO:0000313" key="3">
    <source>
        <dbReference type="EMBL" id="MFD1308598.1"/>
    </source>
</evidence>
<accession>A0ABW3XHR9</accession>
<dbReference type="Gene3D" id="3.30.450.40">
    <property type="match status" value="1"/>
</dbReference>
<gene>
    <name evidence="3" type="ORF">ACFQ5X_22415</name>
</gene>
<keyword evidence="4" id="KW-1185">Reference proteome</keyword>
<evidence type="ECO:0000256" key="1">
    <source>
        <dbReference type="SAM" id="MobiDB-lite"/>
    </source>
</evidence>
<evidence type="ECO:0000313" key="4">
    <source>
        <dbReference type="Proteomes" id="UP001597058"/>
    </source>
</evidence>
<protein>
    <submittedName>
        <fullName evidence="3">GAF domain-containing protein</fullName>
    </submittedName>
</protein>
<feature type="compositionally biased region" description="Low complexity" evidence="1">
    <location>
        <begin position="423"/>
        <end position="435"/>
    </location>
</feature>
<reference evidence="4" key="1">
    <citation type="journal article" date="2019" name="Int. J. Syst. Evol. Microbiol.">
        <title>The Global Catalogue of Microorganisms (GCM) 10K type strain sequencing project: providing services to taxonomists for standard genome sequencing and annotation.</title>
        <authorList>
            <consortium name="The Broad Institute Genomics Platform"/>
            <consortium name="The Broad Institute Genome Sequencing Center for Infectious Disease"/>
            <person name="Wu L."/>
            <person name="Ma J."/>
        </authorList>
    </citation>
    <scope>NUCLEOTIDE SEQUENCE [LARGE SCALE GENOMIC DNA]</scope>
    <source>
        <strain evidence="4">CGMCC 4.7020</strain>
    </source>
</reference>
<organism evidence="3 4">
    <name type="scientific">Streptomyces kaempferi</name>
    <dbReference type="NCBI Taxonomy" id="333725"/>
    <lineage>
        <taxon>Bacteria</taxon>
        <taxon>Bacillati</taxon>
        <taxon>Actinomycetota</taxon>
        <taxon>Actinomycetes</taxon>
        <taxon>Kitasatosporales</taxon>
        <taxon>Streptomycetaceae</taxon>
        <taxon>Streptomyces</taxon>
    </lineage>
</organism>
<comment type="caution">
    <text evidence="3">The sequence shown here is derived from an EMBL/GenBank/DDBJ whole genome shotgun (WGS) entry which is preliminary data.</text>
</comment>
<dbReference type="EMBL" id="JBHTMM010000028">
    <property type="protein sequence ID" value="MFD1308598.1"/>
    <property type="molecule type" value="Genomic_DNA"/>
</dbReference>
<dbReference type="Proteomes" id="UP001597058">
    <property type="component" value="Unassembled WGS sequence"/>
</dbReference>